<dbReference type="InterPro" id="IPR004046">
    <property type="entry name" value="GST_C"/>
</dbReference>
<dbReference type="PROSITE" id="PS50404">
    <property type="entry name" value="GST_NTER"/>
    <property type="match status" value="1"/>
</dbReference>
<name>A0A3Q9BN15_9BURK</name>
<dbReference type="RefSeq" id="WP_126126128.1">
    <property type="nucleotide sequence ID" value="NZ_CP034464.1"/>
</dbReference>
<dbReference type="GO" id="GO:0016740">
    <property type="term" value="F:transferase activity"/>
    <property type="evidence" value="ECO:0007669"/>
    <property type="project" value="UniProtKB-KW"/>
</dbReference>
<dbReference type="PANTHER" id="PTHR44051">
    <property type="entry name" value="GLUTATHIONE S-TRANSFERASE-RELATED"/>
    <property type="match status" value="1"/>
</dbReference>
<dbReference type="Proteomes" id="UP000275663">
    <property type="component" value="Chromosome"/>
</dbReference>
<dbReference type="KEGG" id="upv:EJN92_00985"/>
<evidence type="ECO:0000313" key="4">
    <source>
        <dbReference type="Proteomes" id="UP000275663"/>
    </source>
</evidence>
<dbReference type="CDD" id="cd03207">
    <property type="entry name" value="GST_C_8"/>
    <property type="match status" value="1"/>
</dbReference>
<proteinExistence type="inferred from homology"/>
<dbReference type="AlphaFoldDB" id="A0A3Q9BN15"/>
<dbReference type="Gene3D" id="3.40.30.10">
    <property type="entry name" value="Glutaredoxin"/>
    <property type="match status" value="1"/>
</dbReference>
<dbReference type="SUPFAM" id="SSF52833">
    <property type="entry name" value="Thioredoxin-like"/>
    <property type="match status" value="1"/>
</dbReference>
<dbReference type="InterPro" id="IPR004045">
    <property type="entry name" value="Glutathione_S-Trfase_N"/>
</dbReference>
<comment type="similarity">
    <text evidence="1">Belongs to the GST superfamily.</text>
</comment>
<dbReference type="Pfam" id="PF00043">
    <property type="entry name" value="GST_C"/>
    <property type="match status" value="1"/>
</dbReference>
<dbReference type="OrthoDB" id="3828095at2"/>
<gene>
    <name evidence="3" type="ORF">EJN92_00985</name>
</gene>
<dbReference type="CDD" id="cd03046">
    <property type="entry name" value="GST_N_GTT1_like"/>
    <property type="match status" value="1"/>
</dbReference>
<protein>
    <submittedName>
        <fullName evidence="3">Glutathione S-transferase family protein</fullName>
    </submittedName>
</protein>
<dbReference type="Gene3D" id="1.20.1050.10">
    <property type="match status" value="1"/>
</dbReference>
<evidence type="ECO:0000313" key="3">
    <source>
        <dbReference type="EMBL" id="AZP10729.1"/>
    </source>
</evidence>
<dbReference type="SFLD" id="SFLDG01150">
    <property type="entry name" value="Main.1:_Beta-like"/>
    <property type="match status" value="1"/>
</dbReference>
<reference evidence="3 4" key="1">
    <citation type="journal article" date="2011" name="Int. J. Syst. Evol. Microbiol.">
        <title>Description of Undibacterium oligocarboniphilum sp. nov., isolated from purified water, and Undibacterium pigrum strain CCUG 49012 as the type strain of Undibacterium parvum sp. nov., and emended descriptions of the genus Undibacterium and the species Undibacterium pigrum.</title>
        <authorList>
            <person name="Eder W."/>
            <person name="Wanner G."/>
            <person name="Ludwig W."/>
            <person name="Busse H.J."/>
            <person name="Ziemke-Kageler F."/>
            <person name="Lang E."/>
        </authorList>
    </citation>
    <scope>NUCLEOTIDE SEQUENCE [LARGE SCALE GENOMIC DNA]</scope>
    <source>
        <strain evidence="3 4">DSM 23061</strain>
    </source>
</reference>
<dbReference type="InterPro" id="IPR036249">
    <property type="entry name" value="Thioredoxin-like_sf"/>
</dbReference>
<accession>A0A3Q9BN15</accession>
<feature type="domain" description="GST N-terminal" evidence="2">
    <location>
        <begin position="4"/>
        <end position="85"/>
    </location>
</feature>
<dbReference type="InterPro" id="IPR036282">
    <property type="entry name" value="Glutathione-S-Trfase_C_sf"/>
</dbReference>
<dbReference type="SFLD" id="SFLDS00019">
    <property type="entry name" value="Glutathione_Transferase_(cytos"/>
    <property type="match status" value="1"/>
</dbReference>
<organism evidence="3 4">
    <name type="scientific">Undibacterium parvum</name>
    <dbReference type="NCBI Taxonomy" id="401471"/>
    <lineage>
        <taxon>Bacteria</taxon>
        <taxon>Pseudomonadati</taxon>
        <taxon>Pseudomonadota</taxon>
        <taxon>Betaproteobacteria</taxon>
        <taxon>Burkholderiales</taxon>
        <taxon>Oxalobacteraceae</taxon>
        <taxon>Undibacterium</taxon>
    </lineage>
</organism>
<evidence type="ECO:0000259" key="2">
    <source>
        <dbReference type="PROSITE" id="PS50404"/>
    </source>
</evidence>
<dbReference type="EMBL" id="CP034464">
    <property type="protein sequence ID" value="AZP10729.1"/>
    <property type="molecule type" value="Genomic_DNA"/>
</dbReference>
<keyword evidence="4" id="KW-1185">Reference proteome</keyword>
<evidence type="ECO:0000256" key="1">
    <source>
        <dbReference type="RuleBase" id="RU003494"/>
    </source>
</evidence>
<dbReference type="SUPFAM" id="SSF47616">
    <property type="entry name" value="GST C-terminal domain-like"/>
    <property type="match status" value="1"/>
</dbReference>
<dbReference type="Pfam" id="PF02798">
    <property type="entry name" value="GST_N"/>
    <property type="match status" value="1"/>
</dbReference>
<dbReference type="SFLD" id="SFLDG00358">
    <property type="entry name" value="Main_(cytGST)"/>
    <property type="match status" value="1"/>
</dbReference>
<sequence length="222" mass="24770">MKNTDNITLFYAPQTRATGALIMLEELSAPYQLHVLNMKTGEQRQSEYLSINPMGKVPAIEHRGQLITEQVAVFLYLADLFPQAGLTPALDSQLRGPYLRWMAYYAACYEPALVDKFAQHPPVMPSMCPYGDFDTMLGIIKAQLEKGPYLLGEQFTAADVLWGNALRVGTIFKLVPESPVVMNYIERVCSRPAFVKVDAIDAAWAAEHERIVSESKPEDKAA</sequence>
<dbReference type="InterPro" id="IPR040079">
    <property type="entry name" value="Glutathione_S-Trfase"/>
</dbReference>
<keyword evidence="3" id="KW-0808">Transferase</keyword>
<dbReference type="PANTHER" id="PTHR44051:SF21">
    <property type="entry name" value="GLUTATHIONE S-TRANSFERASE FAMILY PROTEIN"/>
    <property type="match status" value="1"/>
</dbReference>